<evidence type="ECO:0000313" key="2">
    <source>
        <dbReference type="Proteomes" id="UP000192610"/>
    </source>
</evidence>
<keyword evidence="2" id="KW-1185">Reference proteome</keyword>
<dbReference type="AlphaFoldDB" id="A0A1V9F4Z7"/>
<organism evidence="1 2">
    <name type="scientific">Niastella yeongjuensis</name>
    <dbReference type="NCBI Taxonomy" id="354355"/>
    <lineage>
        <taxon>Bacteria</taxon>
        <taxon>Pseudomonadati</taxon>
        <taxon>Bacteroidota</taxon>
        <taxon>Chitinophagia</taxon>
        <taxon>Chitinophagales</taxon>
        <taxon>Chitinophagaceae</taxon>
        <taxon>Niastella</taxon>
    </lineage>
</organism>
<reference evidence="2" key="1">
    <citation type="submission" date="2016-04" db="EMBL/GenBank/DDBJ databases">
        <authorList>
            <person name="Chen L."/>
            <person name="Zhuang W."/>
            <person name="Wang G."/>
        </authorList>
    </citation>
    <scope>NUCLEOTIDE SEQUENCE [LARGE SCALE GENOMIC DNA]</scope>
    <source>
        <strain evidence="2">17621</strain>
    </source>
</reference>
<dbReference type="STRING" id="354355.SAMN05660816_04440"/>
<proteinExistence type="predicted"/>
<dbReference type="Proteomes" id="UP000192610">
    <property type="component" value="Unassembled WGS sequence"/>
</dbReference>
<gene>
    <name evidence="1" type="ORF">A4H97_23795</name>
</gene>
<name>A0A1V9F4Z7_9BACT</name>
<protein>
    <submittedName>
        <fullName evidence="1">Uncharacterized protein</fullName>
    </submittedName>
</protein>
<dbReference type="EMBL" id="LVXG01000006">
    <property type="protein sequence ID" value="OQP53470.1"/>
    <property type="molecule type" value="Genomic_DNA"/>
</dbReference>
<accession>A0A1V9F4Z7</accession>
<comment type="caution">
    <text evidence="1">The sequence shown here is derived from an EMBL/GenBank/DDBJ whole genome shotgun (WGS) entry which is preliminary data.</text>
</comment>
<sequence>MRVGQIIFLIHCKFNSSINKKTPENQGLKFRGVEGVQPNPLRTNTANPTAVGACFPDNLPSMAFLATGTYKPGIPKKEMHQPESWCSIEILWPDFNNAYNNVMAHGVYNDDRDNLFPWL</sequence>
<evidence type="ECO:0000313" key="1">
    <source>
        <dbReference type="EMBL" id="OQP53470.1"/>
    </source>
</evidence>